<gene>
    <name evidence="2" type="ORF">PGT21_037080</name>
    <name evidence="3" type="ORF">PGTUg99_002409</name>
</gene>
<dbReference type="EMBL" id="VDEP01000020">
    <property type="protein sequence ID" value="KAA1136840.1"/>
    <property type="molecule type" value="Genomic_DNA"/>
</dbReference>
<protein>
    <submittedName>
        <fullName evidence="2">Uncharacterized protein</fullName>
    </submittedName>
</protein>
<comment type="caution">
    <text evidence="2">The sequence shown here is derived from an EMBL/GenBank/DDBJ whole genome shotgun (WGS) entry which is preliminary data.</text>
</comment>
<proteinExistence type="predicted"/>
<name>A0A5B0QDE3_PUCGR</name>
<sequence length="129" mass="14727">MPPFRSKDFWQKFNRNILMLDLLKRKLQNDATIIEVAQPFSRTMQDGELLAIEFISHLAGFCQHNNKEEKPQIVSSKETSPEALIDAQSKLPKDEDNGIPAETRPLLSPPIKPESEPETEHTTISMEQN</sequence>
<accession>A0A5B0QDE3</accession>
<dbReference type="AlphaFoldDB" id="A0A5B0QDE3"/>
<evidence type="ECO:0000313" key="4">
    <source>
        <dbReference type="Proteomes" id="UP000324748"/>
    </source>
</evidence>
<evidence type="ECO:0000313" key="3">
    <source>
        <dbReference type="EMBL" id="KAA1136840.1"/>
    </source>
</evidence>
<dbReference type="Proteomes" id="UP000325313">
    <property type="component" value="Unassembled WGS sequence"/>
</dbReference>
<evidence type="ECO:0000256" key="1">
    <source>
        <dbReference type="SAM" id="MobiDB-lite"/>
    </source>
</evidence>
<keyword evidence="4" id="KW-1185">Reference proteome</keyword>
<dbReference type="EMBL" id="VSWC01000027">
    <property type="protein sequence ID" value="KAA1111191.1"/>
    <property type="molecule type" value="Genomic_DNA"/>
</dbReference>
<evidence type="ECO:0000313" key="2">
    <source>
        <dbReference type="EMBL" id="KAA1111191.1"/>
    </source>
</evidence>
<feature type="region of interest" description="Disordered" evidence="1">
    <location>
        <begin position="66"/>
        <end position="129"/>
    </location>
</feature>
<evidence type="ECO:0000313" key="5">
    <source>
        <dbReference type="Proteomes" id="UP000325313"/>
    </source>
</evidence>
<dbReference type="Proteomes" id="UP000324748">
    <property type="component" value="Unassembled WGS sequence"/>
</dbReference>
<reference evidence="4 5" key="1">
    <citation type="submission" date="2019-05" db="EMBL/GenBank/DDBJ databases">
        <title>Emergence of the Ug99 lineage of the wheat stem rust pathogen through somatic hybridization.</title>
        <authorList>
            <person name="Li F."/>
            <person name="Upadhyaya N.M."/>
            <person name="Sperschneider J."/>
            <person name="Matny O."/>
            <person name="Nguyen-Phuc H."/>
            <person name="Mago R."/>
            <person name="Raley C."/>
            <person name="Miller M.E."/>
            <person name="Silverstein K.A.T."/>
            <person name="Henningsen E."/>
            <person name="Hirsch C.D."/>
            <person name="Visser B."/>
            <person name="Pretorius Z.A."/>
            <person name="Steffenson B.J."/>
            <person name="Schwessinger B."/>
            <person name="Dodds P.N."/>
            <person name="Figueroa M."/>
        </authorList>
    </citation>
    <scope>NUCLEOTIDE SEQUENCE [LARGE SCALE GENOMIC DNA]</scope>
    <source>
        <strain evidence="2">21-0</strain>
        <strain evidence="3 5">Ug99</strain>
    </source>
</reference>
<organism evidence="2 4">
    <name type="scientific">Puccinia graminis f. sp. tritici</name>
    <dbReference type="NCBI Taxonomy" id="56615"/>
    <lineage>
        <taxon>Eukaryota</taxon>
        <taxon>Fungi</taxon>
        <taxon>Dikarya</taxon>
        <taxon>Basidiomycota</taxon>
        <taxon>Pucciniomycotina</taxon>
        <taxon>Pucciniomycetes</taxon>
        <taxon>Pucciniales</taxon>
        <taxon>Pucciniaceae</taxon>
        <taxon>Puccinia</taxon>
    </lineage>
</organism>